<dbReference type="Proteomes" id="UP000664203">
    <property type="component" value="Unassembled WGS sequence"/>
</dbReference>
<evidence type="ECO:0000256" key="1">
    <source>
        <dbReference type="ARBA" id="ARBA00004141"/>
    </source>
</evidence>
<evidence type="ECO:0000259" key="9">
    <source>
        <dbReference type="Pfam" id="PF01699"/>
    </source>
</evidence>
<dbReference type="PANTHER" id="PTHR12266:SF0">
    <property type="entry name" value="MITOCHONDRIAL SODIUM_CALCIUM EXCHANGER PROTEIN"/>
    <property type="match status" value="1"/>
</dbReference>
<evidence type="ECO:0000256" key="4">
    <source>
        <dbReference type="ARBA" id="ARBA00022692"/>
    </source>
</evidence>
<name>A0A8H3J7A8_9LECA</name>
<feature type="transmembrane region" description="Helical" evidence="8">
    <location>
        <begin position="490"/>
        <end position="512"/>
    </location>
</feature>
<evidence type="ECO:0000256" key="6">
    <source>
        <dbReference type="ARBA" id="ARBA00023136"/>
    </source>
</evidence>
<dbReference type="Pfam" id="PF01699">
    <property type="entry name" value="Na_Ca_ex"/>
    <property type="match status" value="2"/>
</dbReference>
<dbReference type="AlphaFoldDB" id="A0A8H3J7A8"/>
<gene>
    <name evidence="10" type="ORF">ALECFALPRED_009544</name>
</gene>
<dbReference type="EMBL" id="CAJPDR010000722">
    <property type="protein sequence ID" value="CAF9942141.1"/>
    <property type="molecule type" value="Genomic_DNA"/>
</dbReference>
<comment type="similarity">
    <text evidence="2">Belongs to the Ca(2+):cation antiporter (CaCA) (TC 2.A.19) family.</text>
</comment>
<sequence length="557" mass="61613">MLKEPHCRDIHHVQDQCAFFNQYCGEEDDGILSYLNLYYCRLSGAKPLAMILNLSWLAILFTTLGVVAGDFFSVNLSTIAHALHMSDTLAGVTFLALGNGSPDIFSTFAAINSNSSSMAIGELVGAAAFITSVVAGSMALVKPFHVVKVSLIRDCLSLIIVLVFLICVMVDGFLRLWHCIVMLIFYVVYVASVMGWHWWLSHKANAKDGAEEGHVQIEGNTHSPSTEETPLLPKARSEYSGHKARGHLEVSRRRRKPGFWQYWAEGPHHKVDYRAINPSIMSTLQFRHHESIERQRYAREAFGTNGQDGHSQILSEGQQTHSLEARETTSPVTKARRSLGHVFQVMFPSLQDLRTNNVFYGFTKVIIALITLVVKLTIPVVDDDSEHEDMDGKHKEQQSSGDWERWLLMIQGLIAPQFLSAIIWHQLSVDPSKLLLPALVCLGGSAVFALIVLLASDSTKKPRWYPFISIAGFVVSIAWISTVADEMVSVLEALGIISNISEAVLGLTVFAVGNSLDDLAANISVTQHRHPVMALSACFGGPLLLERLQHCFALVLI</sequence>
<proteinExistence type="inferred from homology"/>
<dbReference type="Gene3D" id="1.20.1420.30">
    <property type="entry name" value="NCX, central ion-binding region"/>
    <property type="match status" value="2"/>
</dbReference>
<feature type="region of interest" description="Disordered" evidence="7">
    <location>
        <begin position="216"/>
        <end position="247"/>
    </location>
</feature>
<evidence type="ECO:0000313" key="10">
    <source>
        <dbReference type="EMBL" id="CAF9942141.1"/>
    </source>
</evidence>
<feature type="compositionally biased region" description="Basic and acidic residues" evidence="7">
    <location>
        <begin position="235"/>
        <end position="247"/>
    </location>
</feature>
<feature type="compositionally biased region" description="Polar residues" evidence="7">
    <location>
        <begin position="218"/>
        <end position="228"/>
    </location>
</feature>
<keyword evidence="5 8" id="KW-1133">Transmembrane helix</keyword>
<dbReference type="GO" id="GO:0016020">
    <property type="term" value="C:membrane"/>
    <property type="evidence" value="ECO:0007669"/>
    <property type="project" value="UniProtKB-SubCell"/>
</dbReference>
<feature type="domain" description="Sodium/calcium exchanger membrane region" evidence="9">
    <location>
        <begin position="469"/>
        <end position="543"/>
    </location>
</feature>
<dbReference type="PANTHER" id="PTHR12266">
    <property type="entry name" value="NA+/CA2+ K+ INDEPENDENT EXCHANGER"/>
    <property type="match status" value="1"/>
</dbReference>
<keyword evidence="4 8" id="KW-0812">Transmembrane</keyword>
<keyword evidence="3" id="KW-0813">Transport</keyword>
<dbReference type="InterPro" id="IPR004837">
    <property type="entry name" value="NaCa_Exmemb"/>
</dbReference>
<comment type="caution">
    <text evidence="10">The sequence shown here is derived from an EMBL/GenBank/DDBJ whole genome shotgun (WGS) entry which is preliminary data.</text>
</comment>
<evidence type="ECO:0000313" key="11">
    <source>
        <dbReference type="Proteomes" id="UP000664203"/>
    </source>
</evidence>
<evidence type="ECO:0000256" key="5">
    <source>
        <dbReference type="ARBA" id="ARBA00022989"/>
    </source>
</evidence>
<dbReference type="OrthoDB" id="407410at2759"/>
<feature type="domain" description="Sodium/calcium exchanger membrane region" evidence="9">
    <location>
        <begin position="56"/>
        <end position="192"/>
    </location>
</feature>
<keyword evidence="6 8" id="KW-0472">Membrane</keyword>
<protein>
    <recommendedName>
        <fullName evidence="9">Sodium/calcium exchanger membrane region domain-containing protein</fullName>
    </recommendedName>
</protein>
<feature type="transmembrane region" description="Helical" evidence="8">
    <location>
        <begin position="48"/>
        <end position="68"/>
    </location>
</feature>
<evidence type="ECO:0000256" key="7">
    <source>
        <dbReference type="SAM" id="MobiDB-lite"/>
    </source>
</evidence>
<organism evidence="10 11">
    <name type="scientific">Alectoria fallacina</name>
    <dbReference type="NCBI Taxonomy" id="1903189"/>
    <lineage>
        <taxon>Eukaryota</taxon>
        <taxon>Fungi</taxon>
        <taxon>Dikarya</taxon>
        <taxon>Ascomycota</taxon>
        <taxon>Pezizomycotina</taxon>
        <taxon>Lecanoromycetes</taxon>
        <taxon>OSLEUM clade</taxon>
        <taxon>Lecanoromycetidae</taxon>
        <taxon>Lecanorales</taxon>
        <taxon>Lecanorineae</taxon>
        <taxon>Parmeliaceae</taxon>
        <taxon>Alectoria</taxon>
    </lineage>
</organism>
<comment type="subcellular location">
    <subcellularLocation>
        <location evidence="1">Membrane</location>
        <topology evidence="1">Multi-pass membrane protein</topology>
    </subcellularLocation>
</comment>
<evidence type="ECO:0000256" key="8">
    <source>
        <dbReference type="SAM" id="Phobius"/>
    </source>
</evidence>
<feature type="transmembrane region" description="Helical" evidence="8">
    <location>
        <begin position="180"/>
        <end position="200"/>
    </location>
</feature>
<feature type="transmembrane region" description="Helical" evidence="8">
    <location>
        <begin position="464"/>
        <end position="484"/>
    </location>
</feature>
<keyword evidence="11" id="KW-1185">Reference proteome</keyword>
<feature type="transmembrane region" description="Helical" evidence="8">
    <location>
        <begin position="123"/>
        <end position="144"/>
    </location>
</feature>
<dbReference type="GO" id="GO:0008324">
    <property type="term" value="F:monoatomic cation transmembrane transporter activity"/>
    <property type="evidence" value="ECO:0007669"/>
    <property type="project" value="TreeGrafter"/>
</dbReference>
<reference evidence="10" key="1">
    <citation type="submission" date="2021-03" db="EMBL/GenBank/DDBJ databases">
        <authorList>
            <person name="Tagirdzhanova G."/>
        </authorList>
    </citation>
    <scope>NUCLEOTIDE SEQUENCE</scope>
</reference>
<dbReference type="GO" id="GO:0006874">
    <property type="term" value="P:intracellular calcium ion homeostasis"/>
    <property type="evidence" value="ECO:0007669"/>
    <property type="project" value="TreeGrafter"/>
</dbReference>
<dbReference type="InterPro" id="IPR051359">
    <property type="entry name" value="CaCA_antiporter"/>
</dbReference>
<evidence type="ECO:0000256" key="2">
    <source>
        <dbReference type="ARBA" id="ARBA00008170"/>
    </source>
</evidence>
<accession>A0A8H3J7A8</accession>
<feature type="transmembrane region" description="Helical" evidence="8">
    <location>
        <begin position="156"/>
        <end position="174"/>
    </location>
</feature>
<dbReference type="InterPro" id="IPR044880">
    <property type="entry name" value="NCX_ion-bd_dom_sf"/>
</dbReference>
<feature type="transmembrane region" description="Helical" evidence="8">
    <location>
        <begin position="434"/>
        <end position="455"/>
    </location>
</feature>
<evidence type="ECO:0000256" key="3">
    <source>
        <dbReference type="ARBA" id="ARBA00022448"/>
    </source>
</evidence>